<reference evidence="1 2" key="1">
    <citation type="submission" date="2010-07" db="EMBL/GenBank/DDBJ databases">
        <title>The draft genome of Paenibacillus curdlanolyticus YK9.</title>
        <authorList>
            <consortium name="US DOE Joint Genome Institute (JGI-PGF)"/>
            <person name="Lucas S."/>
            <person name="Copeland A."/>
            <person name="Lapidus A."/>
            <person name="Cheng J.-F."/>
            <person name="Bruce D."/>
            <person name="Goodwin L."/>
            <person name="Pitluck S."/>
            <person name="Land M.L."/>
            <person name="Hauser L."/>
            <person name="Chang Y.-J."/>
            <person name="Jeffries C."/>
            <person name="Anderson I.J."/>
            <person name="Johnson E."/>
            <person name="Loganathan U."/>
            <person name="Mulhopadhyay B."/>
            <person name="Kyrpides N."/>
            <person name="Woyke T.J."/>
        </authorList>
    </citation>
    <scope>NUCLEOTIDE SEQUENCE [LARGE SCALE GENOMIC DNA]</scope>
    <source>
        <strain evidence="1 2">YK9</strain>
    </source>
</reference>
<dbReference type="Proteomes" id="UP000005387">
    <property type="component" value="Unassembled WGS sequence"/>
</dbReference>
<dbReference type="OrthoDB" id="2664174at2"/>
<dbReference type="eggNOG" id="ENOG50335NN">
    <property type="taxonomic scope" value="Bacteria"/>
</dbReference>
<dbReference type="RefSeq" id="WP_006040409.1">
    <property type="nucleotide sequence ID" value="NZ_AEDD01000013.1"/>
</dbReference>
<evidence type="ECO:0000313" key="2">
    <source>
        <dbReference type="Proteomes" id="UP000005387"/>
    </source>
</evidence>
<protein>
    <recommendedName>
        <fullName evidence="3">Restriction endonuclease subunit S</fullName>
    </recommendedName>
</protein>
<dbReference type="EMBL" id="AEDD01000013">
    <property type="protein sequence ID" value="EFM08961.1"/>
    <property type="molecule type" value="Genomic_DNA"/>
</dbReference>
<evidence type="ECO:0008006" key="3">
    <source>
        <dbReference type="Google" id="ProtNLM"/>
    </source>
</evidence>
<dbReference type="STRING" id="717606.PaecuDRAFT_4426"/>
<organism evidence="1 2">
    <name type="scientific">Paenibacillus curdlanolyticus YK9</name>
    <dbReference type="NCBI Taxonomy" id="717606"/>
    <lineage>
        <taxon>Bacteria</taxon>
        <taxon>Bacillati</taxon>
        <taxon>Bacillota</taxon>
        <taxon>Bacilli</taxon>
        <taxon>Bacillales</taxon>
        <taxon>Paenibacillaceae</taxon>
        <taxon>Paenibacillus</taxon>
    </lineage>
</organism>
<dbReference type="AlphaFoldDB" id="E0IFI5"/>
<dbReference type="InterPro" id="IPR058705">
    <property type="entry name" value="A_ENA"/>
</dbReference>
<keyword evidence="2" id="KW-1185">Reference proteome</keyword>
<dbReference type="Pfam" id="PF26595">
    <property type="entry name" value="A_ENA"/>
    <property type="match status" value="1"/>
</dbReference>
<gene>
    <name evidence="1" type="ORF">PaecuDRAFT_4426</name>
</gene>
<proteinExistence type="predicted"/>
<sequence length="111" mass="12379">MADREQAYKRMLDTAAKLQWNVSMILEAKAVEAEKVRNWMLNHVSSDSFIEQHQQLKETMRLHDQIVEVIDGLTKLGRGMNAIMKVALEHGLDNEGDGGNLFGGGQSGGRL</sequence>
<name>E0IFI5_9BACL</name>
<evidence type="ECO:0000313" key="1">
    <source>
        <dbReference type="EMBL" id="EFM08961.1"/>
    </source>
</evidence>
<accession>E0IFI5</accession>